<dbReference type="SMART" id="SM00849">
    <property type="entry name" value="Lactamase_B"/>
    <property type="match status" value="1"/>
</dbReference>
<evidence type="ECO:0000259" key="1">
    <source>
        <dbReference type="SMART" id="SM00849"/>
    </source>
</evidence>
<protein>
    <submittedName>
        <fullName evidence="2">MBL fold metallo-hydrolase</fullName>
    </submittedName>
</protein>
<keyword evidence="3" id="KW-1185">Reference proteome</keyword>
<dbReference type="GO" id="GO:0016787">
    <property type="term" value="F:hydrolase activity"/>
    <property type="evidence" value="ECO:0007669"/>
    <property type="project" value="UniProtKB-KW"/>
</dbReference>
<comment type="caution">
    <text evidence="2">The sequence shown here is derived from an EMBL/GenBank/DDBJ whole genome shotgun (WGS) entry which is preliminary data.</text>
</comment>
<dbReference type="Gene3D" id="3.60.15.10">
    <property type="entry name" value="Ribonuclease Z/Hydroxyacylglutathione hydrolase-like"/>
    <property type="match status" value="1"/>
</dbReference>
<reference evidence="2 3" key="1">
    <citation type="submission" date="2019-05" db="EMBL/GenBank/DDBJ databases">
        <title>Psychrobacillus vulpis sp. nov., a new species isolated from feces of a red fox that inhabits in The Tablas de Daimiel Natural Park, Albacete, Spain.</title>
        <authorList>
            <person name="Rodriguez M."/>
            <person name="Reina J.C."/>
            <person name="Bejar V."/>
            <person name="Llamas I."/>
        </authorList>
    </citation>
    <scope>NUCLEOTIDE SEQUENCE [LARGE SCALE GENOMIC DNA]</scope>
    <source>
        <strain evidence="2 3">NEAU-3TGS17</strain>
    </source>
</reference>
<dbReference type="RefSeq" id="WP_142540438.1">
    <property type="nucleotide sequence ID" value="NZ_BMIE01000001.1"/>
</dbReference>
<name>A0A544SXB9_9BACI</name>
<dbReference type="SUPFAM" id="SSF56281">
    <property type="entry name" value="Metallo-hydrolase/oxidoreductase"/>
    <property type="match status" value="1"/>
</dbReference>
<dbReference type="Proteomes" id="UP000317316">
    <property type="component" value="Unassembled WGS sequence"/>
</dbReference>
<dbReference type="Pfam" id="PF00753">
    <property type="entry name" value="Lactamase_B"/>
    <property type="match status" value="1"/>
</dbReference>
<sequence>MTQSIPNQLNERIYLIDGHDLGVTERTGIYVIQEEELTIVETSASPSIKYVKEGLKALGISLDEVKYIIVTHIHLDHAGGAGLLIQDCPNAKVVVHPKGARHLADPSRLIAGAKAVYGDKFSDLFEPILPIAEERLIVKGEGETLEIGPNCQLLFLDTPGHANHHFSIYDPISNGMFTGDTVGVRYPQLVQDNVHLFLPSTSPNQFDPDAMRRAMDRMEQMRLDTIYFGHYGMTNDPSDVFRQVSNWLEVYVNEAKKVYAEQKGYEVLAERLENLVREHLRGLGIPDDHEVYSILQLDIEVSAMGLLDNLSK</sequence>
<dbReference type="InterPro" id="IPR050855">
    <property type="entry name" value="NDM-1-like"/>
</dbReference>
<organism evidence="2 3">
    <name type="scientific">Psychrobacillus lasiicapitis</name>
    <dbReference type="NCBI Taxonomy" id="1636719"/>
    <lineage>
        <taxon>Bacteria</taxon>
        <taxon>Bacillati</taxon>
        <taxon>Bacillota</taxon>
        <taxon>Bacilli</taxon>
        <taxon>Bacillales</taxon>
        <taxon>Bacillaceae</taxon>
        <taxon>Psychrobacillus</taxon>
    </lineage>
</organism>
<dbReference type="AlphaFoldDB" id="A0A544SXB9"/>
<evidence type="ECO:0000313" key="3">
    <source>
        <dbReference type="Proteomes" id="UP000317316"/>
    </source>
</evidence>
<dbReference type="OrthoDB" id="9761531at2"/>
<evidence type="ECO:0000313" key="2">
    <source>
        <dbReference type="EMBL" id="TQR09797.1"/>
    </source>
</evidence>
<dbReference type="InterPro" id="IPR036866">
    <property type="entry name" value="RibonucZ/Hydroxyglut_hydro"/>
</dbReference>
<dbReference type="PANTHER" id="PTHR42951">
    <property type="entry name" value="METALLO-BETA-LACTAMASE DOMAIN-CONTAINING"/>
    <property type="match status" value="1"/>
</dbReference>
<dbReference type="EMBL" id="VDGH01000012">
    <property type="protein sequence ID" value="TQR09797.1"/>
    <property type="molecule type" value="Genomic_DNA"/>
</dbReference>
<keyword evidence="2" id="KW-0378">Hydrolase</keyword>
<dbReference type="CDD" id="cd07726">
    <property type="entry name" value="ST1585-like_MBL-fold"/>
    <property type="match status" value="1"/>
</dbReference>
<dbReference type="PANTHER" id="PTHR42951:SF22">
    <property type="entry name" value="METALLO BETA-LACTAMASE SUPERFAMILY LIPOPROTEIN"/>
    <property type="match status" value="1"/>
</dbReference>
<feature type="domain" description="Metallo-beta-lactamase" evidence="1">
    <location>
        <begin position="26"/>
        <end position="230"/>
    </location>
</feature>
<gene>
    <name evidence="2" type="ORF">FG382_18835</name>
</gene>
<accession>A0A544SXB9</accession>
<proteinExistence type="predicted"/>
<dbReference type="InterPro" id="IPR001279">
    <property type="entry name" value="Metallo-B-lactamas"/>
</dbReference>
<dbReference type="InterPro" id="IPR037482">
    <property type="entry name" value="ST1585_MBL-fold"/>
</dbReference>